<gene>
    <name evidence="6" type="ORF">C9J12_23290</name>
</gene>
<dbReference type="InterPro" id="IPR003439">
    <property type="entry name" value="ABC_transporter-like_ATP-bd"/>
</dbReference>
<dbReference type="OrthoDB" id="9806726at2"/>
<dbReference type="PROSITE" id="PS00211">
    <property type="entry name" value="ABC_TRANSPORTER_1"/>
    <property type="match status" value="1"/>
</dbReference>
<dbReference type="InterPro" id="IPR003593">
    <property type="entry name" value="AAA+_ATPase"/>
</dbReference>
<evidence type="ECO:0000256" key="2">
    <source>
        <dbReference type="ARBA" id="ARBA00022448"/>
    </source>
</evidence>
<evidence type="ECO:0000256" key="4">
    <source>
        <dbReference type="ARBA" id="ARBA00022840"/>
    </source>
</evidence>
<proteinExistence type="inferred from homology"/>
<keyword evidence="4 6" id="KW-0067">ATP-binding</keyword>
<evidence type="ECO:0000313" key="6">
    <source>
        <dbReference type="EMBL" id="PSU45286.1"/>
    </source>
</evidence>
<reference evidence="6 7" key="1">
    <citation type="submission" date="2018-01" db="EMBL/GenBank/DDBJ databases">
        <title>Whole genome sequencing of Histamine producing bacteria.</title>
        <authorList>
            <person name="Butler K."/>
        </authorList>
    </citation>
    <scope>NUCLEOTIDE SEQUENCE [LARGE SCALE GENOMIC DNA]</scope>
    <source>
        <strain evidence="6 7">JCM 12947</strain>
    </source>
</reference>
<sequence length="278" mass="30985">MRLSAVFGLFLVNYCSGALMINITNLSVHYRESLALDKVSVFIEEGELIAVVGPNGAGKSTLLKSIMQQLKLSTGCIDLGHRCLKDIAYLPQSHQIDRQFPITVREFVSAGSWQRISFWRAFGCTEQRLLQEALQKVNLIGVDDRQISTLSGGQFQRMLFARMLMQDADILLLDEPFNAIDAQTTEDLMTVIHDCQRKGKTILAVIHDLALVRRFFPNVMLIATQLIASGTTETVMTGENLAKAGYQYLSSEMQPLNTECSVNSLSPTELPFYGRNIS</sequence>
<dbReference type="GO" id="GO:0016887">
    <property type="term" value="F:ATP hydrolysis activity"/>
    <property type="evidence" value="ECO:0007669"/>
    <property type="project" value="InterPro"/>
</dbReference>
<dbReference type="Gene3D" id="3.40.50.300">
    <property type="entry name" value="P-loop containing nucleotide triphosphate hydrolases"/>
    <property type="match status" value="1"/>
</dbReference>
<dbReference type="PANTHER" id="PTHR42734:SF5">
    <property type="entry name" value="IRON TRANSPORT SYSTEM ATP-BINDING PROTEIN HI_0361-RELATED"/>
    <property type="match status" value="1"/>
</dbReference>
<dbReference type="SMART" id="SM00382">
    <property type="entry name" value="AAA"/>
    <property type="match status" value="1"/>
</dbReference>
<organism evidence="6 7">
    <name type="scientific">Photobacterium frigidiphilum</name>
    <dbReference type="NCBI Taxonomy" id="264736"/>
    <lineage>
        <taxon>Bacteria</taxon>
        <taxon>Pseudomonadati</taxon>
        <taxon>Pseudomonadota</taxon>
        <taxon>Gammaproteobacteria</taxon>
        <taxon>Vibrionales</taxon>
        <taxon>Vibrionaceae</taxon>
        <taxon>Photobacterium</taxon>
    </lineage>
</organism>
<protein>
    <submittedName>
        <fullName evidence="6">ABC transporter ATP-binding protein</fullName>
    </submittedName>
</protein>
<comment type="similarity">
    <text evidence="1">Belongs to the ABC transporter superfamily.</text>
</comment>
<dbReference type="PANTHER" id="PTHR42734">
    <property type="entry name" value="METAL TRANSPORT SYSTEM ATP-BINDING PROTEIN TM_0124-RELATED"/>
    <property type="match status" value="1"/>
</dbReference>
<name>A0A2T3J904_9GAMM</name>
<comment type="caution">
    <text evidence="6">The sequence shown here is derived from an EMBL/GenBank/DDBJ whole genome shotgun (WGS) entry which is preliminary data.</text>
</comment>
<evidence type="ECO:0000256" key="1">
    <source>
        <dbReference type="ARBA" id="ARBA00005417"/>
    </source>
</evidence>
<dbReference type="InterPro" id="IPR017871">
    <property type="entry name" value="ABC_transporter-like_CS"/>
</dbReference>
<dbReference type="CDD" id="cd03235">
    <property type="entry name" value="ABC_Metallic_Cations"/>
    <property type="match status" value="1"/>
</dbReference>
<dbReference type="GO" id="GO:0005524">
    <property type="term" value="F:ATP binding"/>
    <property type="evidence" value="ECO:0007669"/>
    <property type="project" value="UniProtKB-KW"/>
</dbReference>
<dbReference type="AlphaFoldDB" id="A0A2T3J904"/>
<accession>A0A2T3J904</accession>
<feature type="domain" description="ABC transporter" evidence="5">
    <location>
        <begin position="21"/>
        <end position="249"/>
    </location>
</feature>
<keyword evidence="2" id="KW-0813">Transport</keyword>
<keyword evidence="3" id="KW-0547">Nucleotide-binding</keyword>
<dbReference type="SUPFAM" id="SSF52540">
    <property type="entry name" value="P-loop containing nucleoside triphosphate hydrolases"/>
    <property type="match status" value="1"/>
</dbReference>
<dbReference type="InterPro" id="IPR027417">
    <property type="entry name" value="P-loop_NTPase"/>
</dbReference>
<dbReference type="Proteomes" id="UP000240987">
    <property type="component" value="Unassembled WGS sequence"/>
</dbReference>
<dbReference type="Pfam" id="PF00005">
    <property type="entry name" value="ABC_tran"/>
    <property type="match status" value="1"/>
</dbReference>
<dbReference type="EMBL" id="PYMJ01000033">
    <property type="protein sequence ID" value="PSU45286.1"/>
    <property type="molecule type" value="Genomic_DNA"/>
</dbReference>
<evidence type="ECO:0000313" key="7">
    <source>
        <dbReference type="Proteomes" id="UP000240987"/>
    </source>
</evidence>
<evidence type="ECO:0000256" key="3">
    <source>
        <dbReference type="ARBA" id="ARBA00022741"/>
    </source>
</evidence>
<dbReference type="PROSITE" id="PS50893">
    <property type="entry name" value="ABC_TRANSPORTER_2"/>
    <property type="match status" value="1"/>
</dbReference>
<dbReference type="InterPro" id="IPR050153">
    <property type="entry name" value="Metal_Ion_Import_ABC"/>
</dbReference>
<keyword evidence="7" id="KW-1185">Reference proteome</keyword>
<evidence type="ECO:0000259" key="5">
    <source>
        <dbReference type="PROSITE" id="PS50893"/>
    </source>
</evidence>